<dbReference type="InterPro" id="IPR036236">
    <property type="entry name" value="Znf_C2H2_sf"/>
</dbReference>
<dbReference type="FunFam" id="3.30.160.60:FF:000303">
    <property type="entry name" value="Zinc finger protein 41"/>
    <property type="match status" value="1"/>
</dbReference>
<evidence type="ECO:0000313" key="9">
    <source>
        <dbReference type="EMBL" id="JAA79605.1"/>
    </source>
</evidence>
<feature type="domain" description="C2H2-type" evidence="8">
    <location>
        <begin position="146"/>
        <end position="173"/>
    </location>
</feature>
<dbReference type="FunFam" id="3.30.160.60:FF:001498">
    <property type="entry name" value="Zinc finger protein 404"/>
    <property type="match status" value="1"/>
</dbReference>
<accession>S4P0G6</accession>
<keyword evidence="3" id="KW-0677">Repeat</keyword>
<dbReference type="PANTHER" id="PTHR24379:SF121">
    <property type="entry name" value="C2H2-TYPE DOMAIN-CONTAINING PROTEIN"/>
    <property type="match status" value="1"/>
</dbReference>
<dbReference type="Pfam" id="PF00096">
    <property type="entry name" value="zf-C2H2"/>
    <property type="match status" value="3"/>
</dbReference>
<evidence type="ECO:0000256" key="2">
    <source>
        <dbReference type="ARBA" id="ARBA00022723"/>
    </source>
</evidence>
<dbReference type="PROSITE" id="PS00028">
    <property type="entry name" value="ZINC_FINGER_C2H2_1"/>
    <property type="match status" value="4"/>
</dbReference>
<dbReference type="EMBL" id="GAIX01012955">
    <property type="protein sequence ID" value="JAA79605.1"/>
    <property type="molecule type" value="Transcribed_RNA"/>
</dbReference>
<keyword evidence="2" id="KW-0479">Metal-binding</keyword>
<feature type="domain" description="C2H2-type" evidence="8">
    <location>
        <begin position="27"/>
        <end position="54"/>
    </location>
</feature>
<name>S4P0G6_9NEOP</name>
<feature type="domain" description="C2H2-type" evidence="8">
    <location>
        <begin position="55"/>
        <end position="77"/>
    </location>
</feature>
<evidence type="ECO:0000256" key="1">
    <source>
        <dbReference type="ARBA" id="ARBA00004123"/>
    </source>
</evidence>
<dbReference type="PANTHER" id="PTHR24379">
    <property type="entry name" value="KRAB AND ZINC FINGER DOMAIN-CONTAINING"/>
    <property type="match status" value="1"/>
</dbReference>
<evidence type="ECO:0000256" key="5">
    <source>
        <dbReference type="ARBA" id="ARBA00022833"/>
    </source>
</evidence>
<dbReference type="FunFam" id="3.30.160.60:FF:000446">
    <property type="entry name" value="Zinc finger protein"/>
    <property type="match status" value="1"/>
</dbReference>
<keyword evidence="4 7" id="KW-0863">Zinc-finger</keyword>
<dbReference type="GO" id="GO:0008270">
    <property type="term" value="F:zinc ion binding"/>
    <property type="evidence" value="ECO:0007669"/>
    <property type="project" value="UniProtKB-KW"/>
</dbReference>
<dbReference type="SUPFAM" id="SSF57667">
    <property type="entry name" value="beta-beta-alpha zinc fingers"/>
    <property type="match status" value="3"/>
</dbReference>
<evidence type="ECO:0000256" key="7">
    <source>
        <dbReference type="PROSITE-ProRule" id="PRU00042"/>
    </source>
</evidence>
<evidence type="ECO:0000256" key="3">
    <source>
        <dbReference type="ARBA" id="ARBA00022737"/>
    </source>
</evidence>
<dbReference type="GO" id="GO:0005634">
    <property type="term" value="C:nucleus"/>
    <property type="evidence" value="ECO:0007669"/>
    <property type="project" value="UniProtKB-SubCell"/>
</dbReference>
<dbReference type="Gene3D" id="3.30.160.60">
    <property type="entry name" value="Classic Zinc Finger"/>
    <property type="match status" value="4"/>
</dbReference>
<reference evidence="9" key="2">
    <citation type="submission" date="2013-05" db="EMBL/GenBank/DDBJ databases">
        <authorList>
            <person name="Carter J.-M."/>
            <person name="Baker S.C."/>
            <person name="Pink R."/>
            <person name="Carter D.R.F."/>
            <person name="Collins A."/>
            <person name="Tomlin J."/>
            <person name="Gibbs M."/>
            <person name="Breuker C.J."/>
        </authorList>
    </citation>
    <scope>NUCLEOTIDE SEQUENCE</scope>
    <source>
        <tissue evidence="9">Ovary</tissue>
    </source>
</reference>
<reference evidence="9" key="1">
    <citation type="journal article" date="2013" name="BMC Genomics">
        <title>Unscrambling butterfly oogenesis.</title>
        <authorList>
            <person name="Carter J.M."/>
            <person name="Baker S.C."/>
            <person name="Pink R."/>
            <person name="Carter D.R."/>
            <person name="Collins A."/>
            <person name="Tomlin J."/>
            <person name="Gibbs M."/>
            <person name="Breuker C.J."/>
        </authorList>
    </citation>
    <scope>NUCLEOTIDE SEQUENCE</scope>
    <source>
        <tissue evidence="9">Ovary</tissue>
    </source>
</reference>
<dbReference type="AlphaFoldDB" id="S4P0G6"/>
<evidence type="ECO:0000256" key="4">
    <source>
        <dbReference type="ARBA" id="ARBA00022771"/>
    </source>
</evidence>
<sequence length="241" mass="28249">MALKVHCKRIHKIQIERARTKRVYRKMVCDYCGKVFTSSKCIVKHIQNHMNPDQYYCDHCPLAFRTETGFKAHQTTHGIVYKRKEKKRKYVCNICGSVQSSSSNHNVHLRRHTNKYSMSCAICGKGFYRTSDLETHMRRHTGERPFECVYCPRKFARQDSLNMHMKCHTGERPFLCTFCDDKFISARHLKQHQTKCKTCLDKQMEILLETAELNNIDNVAVYYEEVTDNVEAAKNGPVLML</sequence>
<dbReference type="Pfam" id="PF13912">
    <property type="entry name" value="zf-C2H2_6"/>
    <property type="match status" value="1"/>
</dbReference>
<protein>
    <submittedName>
        <fullName evidence="9">Zinc finger protein 28</fullName>
    </submittedName>
</protein>
<dbReference type="GO" id="GO:1990837">
    <property type="term" value="F:sequence-specific double-stranded DNA binding"/>
    <property type="evidence" value="ECO:0007669"/>
    <property type="project" value="UniProtKB-ARBA"/>
</dbReference>
<comment type="subcellular location">
    <subcellularLocation>
        <location evidence="1">Nucleus</location>
    </subcellularLocation>
</comment>
<organism evidence="9">
    <name type="scientific">Pararge aegeria</name>
    <name type="common">speckled wood butterfly</name>
    <dbReference type="NCBI Taxonomy" id="116150"/>
    <lineage>
        <taxon>Eukaryota</taxon>
        <taxon>Metazoa</taxon>
        <taxon>Ecdysozoa</taxon>
        <taxon>Arthropoda</taxon>
        <taxon>Hexapoda</taxon>
        <taxon>Insecta</taxon>
        <taxon>Pterygota</taxon>
        <taxon>Neoptera</taxon>
        <taxon>Endopterygota</taxon>
        <taxon>Lepidoptera</taxon>
        <taxon>Glossata</taxon>
        <taxon>Ditrysia</taxon>
        <taxon>Papilionoidea</taxon>
        <taxon>Nymphalidae</taxon>
        <taxon>Satyrinae</taxon>
        <taxon>Satyrini</taxon>
        <taxon>Parargina</taxon>
        <taxon>Pararge</taxon>
    </lineage>
</organism>
<keyword evidence="5" id="KW-0862">Zinc</keyword>
<feature type="domain" description="C2H2-type" evidence="8">
    <location>
        <begin position="118"/>
        <end position="145"/>
    </location>
</feature>
<dbReference type="SMART" id="SM00355">
    <property type="entry name" value="ZnF_C2H2"/>
    <property type="match status" value="6"/>
</dbReference>
<feature type="domain" description="C2H2-type" evidence="8">
    <location>
        <begin position="90"/>
        <end position="117"/>
    </location>
</feature>
<evidence type="ECO:0000259" key="8">
    <source>
        <dbReference type="PROSITE" id="PS50157"/>
    </source>
</evidence>
<dbReference type="InterPro" id="IPR013087">
    <property type="entry name" value="Znf_C2H2_type"/>
</dbReference>
<evidence type="ECO:0000256" key="6">
    <source>
        <dbReference type="ARBA" id="ARBA00023242"/>
    </source>
</evidence>
<dbReference type="PROSITE" id="PS50157">
    <property type="entry name" value="ZINC_FINGER_C2H2_2"/>
    <property type="match status" value="5"/>
</dbReference>
<keyword evidence="6" id="KW-0539">Nucleus</keyword>
<proteinExistence type="predicted"/>